<organism evidence="2 3">
    <name type="scientific">Tatumella punctata</name>
    <dbReference type="NCBI Taxonomy" id="399969"/>
    <lineage>
        <taxon>Bacteria</taxon>
        <taxon>Pseudomonadati</taxon>
        <taxon>Pseudomonadota</taxon>
        <taxon>Gammaproteobacteria</taxon>
        <taxon>Enterobacterales</taxon>
        <taxon>Erwiniaceae</taxon>
        <taxon>Tatumella</taxon>
    </lineage>
</organism>
<dbReference type="NCBIfam" id="TIGR02258">
    <property type="entry name" value="2_5_ligase"/>
    <property type="match status" value="1"/>
</dbReference>
<dbReference type="SUPFAM" id="SSF55144">
    <property type="entry name" value="LigT-like"/>
    <property type="match status" value="1"/>
</dbReference>
<keyword evidence="1 2" id="KW-0378">Hydrolase</keyword>
<name>A0ABW1VRK1_9GAMM</name>
<dbReference type="Gene3D" id="3.90.1140.10">
    <property type="entry name" value="Cyclic phosphodiesterase"/>
    <property type="match status" value="1"/>
</dbReference>
<dbReference type="EC" id="3.1.4.58" evidence="2"/>
<comment type="caution">
    <text evidence="2">The sequence shown here is derived from an EMBL/GenBank/DDBJ whole genome shotgun (WGS) entry which is preliminary data.</text>
</comment>
<dbReference type="PANTHER" id="PTHR35561:SF1">
    <property type="entry name" value="RNA 2',3'-CYCLIC PHOSPHODIESTERASE"/>
    <property type="match status" value="1"/>
</dbReference>
<dbReference type="EMBL" id="JBHSUC010000011">
    <property type="protein sequence ID" value="MFC6362446.1"/>
    <property type="molecule type" value="Genomic_DNA"/>
</dbReference>
<evidence type="ECO:0000313" key="3">
    <source>
        <dbReference type="Proteomes" id="UP001596215"/>
    </source>
</evidence>
<dbReference type="InterPro" id="IPR004175">
    <property type="entry name" value="RNA_CPDase"/>
</dbReference>
<proteinExistence type="predicted"/>
<accession>A0ABW1VRK1</accession>
<dbReference type="RefSeq" id="WP_212708347.1">
    <property type="nucleotide sequence ID" value="NZ_BAAAFW010000029.1"/>
</dbReference>
<evidence type="ECO:0000256" key="1">
    <source>
        <dbReference type="ARBA" id="ARBA00022801"/>
    </source>
</evidence>
<dbReference type="PANTHER" id="PTHR35561">
    <property type="entry name" value="RNA 2',3'-CYCLIC PHOSPHODIESTERASE"/>
    <property type="match status" value="1"/>
</dbReference>
<keyword evidence="3" id="KW-1185">Reference proteome</keyword>
<dbReference type="NCBIfam" id="NF011704">
    <property type="entry name" value="PRK15124.1"/>
    <property type="match status" value="1"/>
</dbReference>
<dbReference type="GO" id="GO:0008664">
    <property type="term" value="F:RNA 2',3'-cyclic 3'-phosphodiesterase activity"/>
    <property type="evidence" value="ECO:0007669"/>
    <property type="project" value="UniProtKB-EC"/>
</dbReference>
<reference evidence="3" key="1">
    <citation type="journal article" date="2019" name="Int. J. Syst. Evol. Microbiol.">
        <title>The Global Catalogue of Microorganisms (GCM) 10K type strain sequencing project: providing services to taxonomists for standard genome sequencing and annotation.</title>
        <authorList>
            <consortium name="The Broad Institute Genomics Platform"/>
            <consortium name="The Broad Institute Genome Sequencing Center for Infectious Disease"/>
            <person name="Wu L."/>
            <person name="Ma J."/>
        </authorList>
    </citation>
    <scope>NUCLEOTIDE SEQUENCE [LARGE SCALE GENOMIC DNA]</scope>
    <source>
        <strain evidence="3">CGMCC 4.1530</strain>
    </source>
</reference>
<protein>
    <submittedName>
        <fullName evidence="2">RNA 2',3'-cyclic phosphodiesterase</fullName>
        <ecNumber evidence="2">3.1.4.58</ecNumber>
    </submittedName>
</protein>
<dbReference type="Proteomes" id="UP001596215">
    <property type="component" value="Unassembled WGS sequence"/>
</dbReference>
<evidence type="ECO:0000313" key="2">
    <source>
        <dbReference type="EMBL" id="MFC6362446.1"/>
    </source>
</evidence>
<sequence length="180" mass="19884">MTTGQQYFFAIQLPSPLQKSLVRWRADHFPADNGRPLPAADMLMTLAWLGPLREITLQRLQQQAARIQQRGFMLTLNDAGYWPGSGLVWLGCRPAPAGLLALGALLRSQAARQGCPQPSQPFRPHVRLLHHVFSPVSLPPTGFHWQFPVTGFSLMACAPGRGRAKNRCLATFPLQPSSPL</sequence>
<dbReference type="InterPro" id="IPR009097">
    <property type="entry name" value="Cyclic_Pdiesterase"/>
</dbReference>
<gene>
    <name evidence="2" type="primary">thpR</name>
    <name evidence="2" type="ORF">ACFP73_10120</name>
</gene>